<reference evidence="2" key="1">
    <citation type="submission" date="2011-05" db="EMBL/GenBank/DDBJ databases">
        <authorList>
            <person name="Richards S.R."/>
            <person name="Qu J."/>
            <person name="Jiang H."/>
            <person name="Jhangiani S.N."/>
            <person name="Agravi P."/>
            <person name="Goodspeed R."/>
            <person name="Gross S."/>
            <person name="Mandapat C."/>
            <person name="Jackson L."/>
            <person name="Mathew T."/>
            <person name="Pu L."/>
            <person name="Thornton R."/>
            <person name="Saada N."/>
            <person name="Wilczek-Boney K.B."/>
            <person name="Lee S."/>
            <person name="Kovar C."/>
            <person name="Wu Y."/>
            <person name="Scherer S.E."/>
            <person name="Worley K.C."/>
            <person name="Muzny D.M."/>
            <person name="Gibbs R."/>
        </authorList>
    </citation>
    <scope>NUCLEOTIDE SEQUENCE</scope>
    <source>
        <strain evidence="2">Brora</strain>
    </source>
</reference>
<protein>
    <submittedName>
        <fullName evidence="1">Uncharacterized protein</fullName>
    </submittedName>
</protein>
<accession>T1IVN1</accession>
<evidence type="ECO:0000313" key="1">
    <source>
        <dbReference type="EnsemblMetazoa" id="SMAR005232-PA"/>
    </source>
</evidence>
<dbReference type="HOGENOM" id="CLU_2576893_0_0_1"/>
<dbReference type="Proteomes" id="UP000014500">
    <property type="component" value="Unassembled WGS sequence"/>
</dbReference>
<keyword evidence="2" id="KW-1185">Reference proteome</keyword>
<proteinExistence type="predicted"/>
<reference evidence="1" key="2">
    <citation type="submission" date="2015-02" db="UniProtKB">
        <authorList>
            <consortium name="EnsemblMetazoa"/>
        </authorList>
    </citation>
    <scope>IDENTIFICATION</scope>
</reference>
<evidence type="ECO:0000313" key="2">
    <source>
        <dbReference type="Proteomes" id="UP000014500"/>
    </source>
</evidence>
<dbReference type="EMBL" id="JH431588">
    <property type="status" value="NOT_ANNOTATED_CDS"/>
    <property type="molecule type" value="Genomic_DNA"/>
</dbReference>
<dbReference type="EnsemblMetazoa" id="SMAR005232-RA">
    <property type="protein sequence ID" value="SMAR005232-PA"/>
    <property type="gene ID" value="SMAR005232"/>
</dbReference>
<dbReference type="AlphaFoldDB" id="T1IVN1"/>
<name>T1IVN1_STRMM</name>
<organism evidence="1 2">
    <name type="scientific">Strigamia maritima</name>
    <name type="common">European centipede</name>
    <name type="synonym">Geophilus maritimus</name>
    <dbReference type="NCBI Taxonomy" id="126957"/>
    <lineage>
        <taxon>Eukaryota</taxon>
        <taxon>Metazoa</taxon>
        <taxon>Ecdysozoa</taxon>
        <taxon>Arthropoda</taxon>
        <taxon>Myriapoda</taxon>
        <taxon>Chilopoda</taxon>
        <taxon>Pleurostigmophora</taxon>
        <taxon>Geophilomorpha</taxon>
        <taxon>Linotaeniidae</taxon>
        <taxon>Strigamia</taxon>
    </lineage>
</organism>
<sequence length="81" mass="9455">MRNSLGPSNSTTWITTATSPKTKCTTLWMQSIRWWVTKAIWATKIIRPRKGSNGYSVKWIRTTTSGLVWRSLKRVRSRTQR</sequence>